<evidence type="ECO:0000313" key="2">
    <source>
        <dbReference type="Proteomes" id="UP001428341"/>
    </source>
</evidence>
<name>A0AAP0QES0_9ROSI</name>
<protein>
    <submittedName>
        <fullName evidence="1">Uncharacterized protein</fullName>
    </submittedName>
</protein>
<accession>A0AAP0QES0</accession>
<dbReference type="EMBL" id="JBCGBO010000007">
    <property type="protein sequence ID" value="KAK9188897.1"/>
    <property type="molecule type" value="Genomic_DNA"/>
</dbReference>
<organism evidence="1 2">
    <name type="scientific">Citrus x changshan-huyou</name>
    <dbReference type="NCBI Taxonomy" id="2935761"/>
    <lineage>
        <taxon>Eukaryota</taxon>
        <taxon>Viridiplantae</taxon>
        <taxon>Streptophyta</taxon>
        <taxon>Embryophyta</taxon>
        <taxon>Tracheophyta</taxon>
        <taxon>Spermatophyta</taxon>
        <taxon>Magnoliopsida</taxon>
        <taxon>eudicotyledons</taxon>
        <taxon>Gunneridae</taxon>
        <taxon>Pentapetalae</taxon>
        <taxon>rosids</taxon>
        <taxon>malvids</taxon>
        <taxon>Sapindales</taxon>
        <taxon>Rutaceae</taxon>
        <taxon>Aurantioideae</taxon>
        <taxon>Citrus</taxon>
    </lineage>
</organism>
<gene>
    <name evidence="1" type="ORF">WN944_020302</name>
</gene>
<sequence length="135" mass="14645">MPRCNNLVPKFPSLESSSCARLIRQSFADVDFALENDSAKTYLHRIYGHVAAESAQKLIPFSKETIFYQQSVGSTGNGVPLSGLTGFAPQFESQGSRLCWENLCLPVRAGTYSMSCGTGLKVSPTVGALPRIPRD</sequence>
<dbReference type="Proteomes" id="UP001428341">
    <property type="component" value="Unassembled WGS sequence"/>
</dbReference>
<reference evidence="1 2" key="1">
    <citation type="submission" date="2024-05" db="EMBL/GenBank/DDBJ databases">
        <title>Haplotype-resolved chromosome-level genome assembly of Huyou (Citrus changshanensis).</title>
        <authorList>
            <person name="Miao C."/>
            <person name="Chen W."/>
            <person name="Wu Y."/>
            <person name="Wang L."/>
            <person name="Zhao S."/>
            <person name="Grierson D."/>
            <person name="Xu C."/>
            <person name="Chen K."/>
        </authorList>
    </citation>
    <scope>NUCLEOTIDE SEQUENCE [LARGE SCALE GENOMIC DNA]</scope>
    <source>
        <strain evidence="1">01-14</strain>
        <tissue evidence="1">Leaf</tissue>
    </source>
</reference>
<comment type="caution">
    <text evidence="1">The sequence shown here is derived from an EMBL/GenBank/DDBJ whole genome shotgun (WGS) entry which is preliminary data.</text>
</comment>
<evidence type="ECO:0000313" key="1">
    <source>
        <dbReference type="EMBL" id="KAK9188897.1"/>
    </source>
</evidence>
<keyword evidence="2" id="KW-1185">Reference proteome</keyword>
<dbReference type="AlphaFoldDB" id="A0AAP0QES0"/>
<proteinExistence type="predicted"/>